<dbReference type="GO" id="GO:0008784">
    <property type="term" value="F:alanine racemase activity"/>
    <property type="evidence" value="ECO:0007669"/>
    <property type="project" value="InterPro"/>
</dbReference>
<dbReference type="PRINTS" id="PR00992">
    <property type="entry name" value="ALARACEMASE"/>
</dbReference>
<comment type="cofactor">
    <cofactor evidence="1">
        <name>pyridoxal 5'-phosphate</name>
        <dbReference type="ChEBI" id="CHEBI:597326"/>
    </cofactor>
</comment>
<dbReference type="InterPro" id="IPR000821">
    <property type="entry name" value="Ala_racemase"/>
</dbReference>
<feature type="domain" description="Alanine racemase N-terminal" evidence="4">
    <location>
        <begin position="25"/>
        <end position="131"/>
    </location>
</feature>
<sequence>MTPYAPLADDLPSGDSPAARSRVTVDLGGLLGNIREVKSSLSPGEDLLPVVKSNAYGHGMIPVSRAISLAGIPRVAVMGADEACLLRESGYDGQIVLLGGFSPGEVSLCQRLSLTPVLHHADQIRLLEDSSTGGACL</sequence>
<proteinExistence type="predicted"/>
<reference evidence="5" key="2">
    <citation type="journal article" date="2014" name="ISME J.">
        <title>Microbial stratification in low pH oxic and suboxic macroscopic growths along an acid mine drainage.</title>
        <authorList>
            <person name="Mendez-Garcia C."/>
            <person name="Mesa V."/>
            <person name="Sprenger R.R."/>
            <person name="Richter M."/>
            <person name="Diez M.S."/>
            <person name="Solano J."/>
            <person name="Bargiela R."/>
            <person name="Golyshina O.V."/>
            <person name="Manteca A."/>
            <person name="Ramos J.L."/>
            <person name="Gallego J.R."/>
            <person name="Llorente I."/>
            <person name="Martins Dos Santos V.A."/>
            <person name="Jensen O.N."/>
            <person name="Pelaez A.I."/>
            <person name="Sanchez J."/>
            <person name="Ferrer M."/>
        </authorList>
    </citation>
    <scope>NUCLEOTIDE SEQUENCE</scope>
</reference>
<evidence type="ECO:0000256" key="3">
    <source>
        <dbReference type="ARBA" id="ARBA00023235"/>
    </source>
</evidence>
<evidence type="ECO:0000259" key="4">
    <source>
        <dbReference type="Pfam" id="PF01168"/>
    </source>
</evidence>
<dbReference type="Gene3D" id="3.20.20.10">
    <property type="entry name" value="Alanine racemase"/>
    <property type="match status" value="1"/>
</dbReference>
<comment type="caution">
    <text evidence="5">The sequence shown here is derived from an EMBL/GenBank/DDBJ whole genome shotgun (WGS) entry which is preliminary data.</text>
</comment>
<dbReference type="GO" id="GO:0030632">
    <property type="term" value="P:D-alanine biosynthetic process"/>
    <property type="evidence" value="ECO:0007669"/>
    <property type="project" value="TreeGrafter"/>
</dbReference>
<reference evidence="5" key="1">
    <citation type="submission" date="2013-08" db="EMBL/GenBank/DDBJ databases">
        <authorList>
            <person name="Mendez C."/>
            <person name="Richter M."/>
            <person name="Ferrer M."/>
            <person name="Sanchez J."/>
        </authorList>
    </citation>
    <scope>NUCLEOTIDE SEQUENCE</scope>
</reference>
<dbReference type="AlphaFoldDB" id="T1A3T0"/>
<dbReference type="PROSITE" id="PS00395">
    <property type="entry name" value="ALANINE_RACEMASE"/>
    <property type="match status" value="1"/>
</dbReference>
<evidence type="ECO:0000256" key="2">
    <source>
        <dbReference type="ARBA" id="ARBA00022898"/>
    </source>
</evidence>
<feature type="non-terminal residue" evidence="5">
    <location>
        <position position="137"/>
    </location>
</feature>
<dbReference type="Pfam" id="PF01168">
    <property type="entry name" value="Ala_racemase_N"/>
    <property type="match status" value="1"/>
</dbReference>
<dbReference type="EMBL" id="AUZX01009485">
    <property type="protein sequence ID" value="EQD51612.1"/>
    <property type="molecule type" value="Genomic_DNA"/>
</dbReference>
<name>T1A3T0_9ZZZZ</name>
<dbReference type="SUPFAM" id="SSF51419">
    <property type="entry name" value="PLP-binding barrel"/>
    <property type="match status" value="1"/>
</dbReference>
<dbReference type="InterPro" id="IPR020622">
    <property type="entry name" value="Ala_racemase_pyridoxalP-BS"/>
</dbReference>
<evidence type="ECO:0000313" key="5">
    <source>
        <dbReference type="EMBL" id="EQD51612.1"/>
    </source>
</evidence>
<dbReference type="PANTHER" id="PTHR30511">
    <property type="entry name" value="ALANINE RACEMASE"/>
    <property type="match status" value="1"/>
</dbReference>
<evidence type="ECO:0000256" key="1">
    <source>
        <dbReference type="ARBA" id="ARBA00001933"/>
    </source>
</evidence>
<dbReference type="GO" id="GO:0005829">
    <property type="term" value="C:cytosol"/>
    <property type="evidence" value="ECO:0007669"/>
    <property type="project" value="TreeGrafter"/>
</dbReference>
<protein>
    <submittedName>
        <fullName evidence="5">Alanine racemase</fullName>
    </submittedName>
</protein>
<accession>T1A3T0</accession>
<dbReference type="InterPro" id="IPR001608">
    <property type="entry name" value="Ala_racemase_N"/>
</dbReference>
<keyword evidence="2" id="KW-0663">Pyridoxal phosphate</keyword>
<dbReference type="PANTHER" id="PTHR30511:SF0">
    <property type="entry name" value="ALANINE RACEMASE, CATABOLIC-RELATED"/>
    <property type="match status" value="1"/>
</dbReference>
<gene>
    <name evidence="5" type="ORF">B1A_12998</name>
</gene>
<dbReference type="InterPro" id="IPR029066">
    <property type="entry name" value="PLP-binding_barrel"/>
</dbReference>
<organism evidence="5">
    <name type="scientific">mine drainage metagenome</name>
    <dbReference type="NCBI Taxonomy" id="410659"/>
    <lineage>
        <taxon>unclassified sequences</taxon>
        <taxon>metagenomes</taxon>
        <taxon>ecological metagenomes</taxon>
    </lineage>
</organism>
<dbReference type="GO" id="GO:0030170">
    <property type="term" value="F:pyridoxal phosphate binding"/>
    <property type="evidence" value="ECO:0007669"/>
    <property type="project" value="TreeGrafter"/>
</dbReference>
<keyword evidence="3" id="KW-0413">Isomerase</keyword>